<comment type="caution">
    <text evidence="3">The sequence shown here is derived from an EMBL/GenBank/DDBJ whole genome shotgun (WGS) entry which is preliminary data.</text>
</comment>
<keyword evidence="4" id="KW-1185">Reference proteome</keyword>
<feature type="chain" id="PRO_5015610948" evidence="1">
    <location>
        <begin position="22"/>
        <end position="100"/>
    </location>
</feature>
<organism evidence="3 4">
    <name type="scientific">Cereibacter changlensis JA139</name>
    <dbReference type="NCBI Taxonomy" id="1188249"/>
    <lineage>
        <taxon>Bacteria</taxon>
        <taxon>Pseudomonadati</taxon>
        <taxon>Pseudomonadota</taxon>
        <taxon>Alphaproteobacteria</taxon>
        <taxon>Rhodobacterales</taxon>
        <taxon>Paracoccaceae</taxon>
        <taxon>Cereibacter</taxon>
    </lineage>
</organism>
<dbReference type="RefSeq" id="WP_107663821.1">
    <property type="nucleotide sequence ID" value="NZ_PZKG01000037.1"/>
</dbReference>
<feature type="signal peptide" evidence="1">
    <location>
        <begin position="1"/>
        <end position="21"/>
    </location>
</feature>
<accession>A0A2T4JVA7</accession>
<dbReference type="InterPro" id="IPR003646">
    <property type="entry name" value="SH3-like_bac-type"/>
</dbReference>
<protein>
    <submittedName>
        <fullName evidence="3">Peptide-binding protein</fullName>
    </submittedName>
</protein>
<evidence type="ECO:0000313" key="3">
    <source>
        <dbReference type="EMBL" id="PTE21851.1"/>
    </source>
</evidence>
<keyword evidence="1" id="KW-0732">Signal</keyword>
<dbReference type="EMBL" id="PZKG01000037">
    <property type="protein sequence ID" value="PTE21851.1"/>
    <property type="molecule type" value="Genomic_DNA"/>
</dbReference>
<reference evidence="3 4" key="1">
    <citation type="submission" date="2018-03" db="EMBL/GenBank/DDBJ databases">
        <title>Cereibacter changlensis.</title>
        <authorList>
            <person name="Meyer T.E."/>
            <person name="Miller S."/>
            <person name="Lodha T."/>
            <person name="Gandham S."/>
            <person name="Chintalapati S."/>
            <person name="Chintalapati V.R."/>
        </authorList>
    </citation>
    <scope>NUCLEOTIDE SEQUENCE [LARGE SCALE GENOMIC DNA]</scope>
    <source>
        <strain evidence="3 4">JA139</strain>
    </source>
</reference>
<evidence type="ECO:0000259" key="2">
    <source>
        <dbReference type="Pfam" id="PF08239"/>
    </source>
</evidence>
<sequence length="100" mass="10683">MRNAVLAALAAVLLSVAGAQAGPTGYHEVAGVEENDLLKLRSGPGLEYPVIVGIPNGTLLRVGDCQQNRGTRWCRVTLKEARALKGFVSAAYLRTHLSQR</sequence>
<evidence type="ECO:0000313" key="4">
    <source>
        <dbReference type="Proteomes" id="UP000241010"/>
    </source>
</evidence>
<gene>
    <name evidence="3" type="ORF">C5F48_10290</name>
</gene>
<proteinExistence type="predicted"/>
<dbReference type="OrthoDB" id="8451772at2"/>
<feature type="domain" description="SH3b" evidence="2">
    <location>
        <begin position="38"/>
        <end position="93"/>
    </location>
</feature>
<dbReference type="Pfam" id="PF08239">
    <property type="entry name" value="SH3_3"/>
    <property type="match status" value="1"/>
</dbReference>
<dbReference type="Gene3D" id="2.30.30.40">
    <property type="entry name" value="SH3 Domains"/>
    <property type="match status" value="1"/>
</dbReference>
<dbReference type="Proteomes" id="UP000241010">
    <property type="component" value="Unassembled WGS sequence"/>
</dbReference>
<dbReference type="AlphaFoldDB" id="A0A2T4JVA7"/>
<evidence type="ECO:0000256" key="1">
    <source>
        <dbReference type="SAM" id="SignalP"/>
    </source>
</evidence>
<name>A0A2T4JVA7_9RHOB</name>